<reference evidence="1 2" key="1">
    <citation type="submission" date="2021-06" db="EMBL/GenBank/DDBJ databases">
        <title>Caerostris extrusa draft genome.</title>
        <authorList>
            <person name="Kono N."/>
            <person name="Arakawa K."/>
        </authorList>
    </citation>
    <scope>NUCLEOTIDE SEQUENCE [LARGE SCALE GENOMIC DNA]</scope>
</reference>
<keyword evidence="2" id="KW-1185">Reference proteome</keyword>
<dbReference type="AlphaFoldDB" id="A0AAV4T1E0"/>
<evidence type="ECO:0000313" key="1">
    <source>
        <dbReference type="EMBL" id="GIY39084.1"/>
    </source>
</evidence>
<gene>
    <name evidence="1" type="ORF">CEXT_367111</name>
</gene>
<proteinExistence type="predicted"/>
<evidence type="ECO:0008006" key="3">
    <source>
        <dbReference type="Google" id="ProtNLM"/>
    </source>
</evidence>
<accession>A0AAV4T1E0</accession>
<organism evidence="1 2">
    <name type="scientific">Caerostris extrusa</name>
    <name type="common">Bark spider</name>
    <name type="synonym">Caerostris bankana</name>
    <dbReference type="NCBI Taxonomy" id="172846"/>
    <lineage>
        <taxon>Eukaryota</taxon>
        <taxon>Metazoa</taxon>
        <taxon>Ecdysozoa</taxon>
        <taxon>Arthropoda</taxon>
        <taxon>Chelicerata</taxon>
        <taxon>Arachnida</taxon>
        <taxon>Araneae</taxon>
        <taxon>Araneomorphae</taxon>
        <taxon>Entelegynae</taxon>
        <taxon>Araneoidea</taxon>
        <taxon>Araneidae</taxon>
        <taxon>Caerostris</taxon>
    </lineage>
</organism>
<name>A0AAV4T1E0_CAEEX</name>
<evidence type="ECO:0000313" key="2">
    <source>
        <dbReference type="Proteomes" id="UP001054945"/>
    </source>
</evidence>
<comment type="caution">
    <text evidence="1">The sequence shown here is derived from an EMBL/GenBank/DDBJ whole genome shotgun (WGS) entry which is preliminary data.</text>
</comment>
<dbReference type="Proteomes" id="UP001054945">
    <property type="component" value="Unassembled WGS sequence"/>
</dbReference>
<dbReference type="EMBL" id="BPLR01010399">
    <property type="protein sequence ID" value="GIY39084.1"/>
    <property type="molecule type" value="Genomic_DNA"/>
</dbReference>
<sequence length="118" mass="14102">MVHYEINKTKNACFLEFAVFWEKPKIILPRDQFRVFYQIIIFSEFDDWIGLFFKVKLQCRRTVEFLPFVSNVDVACLWCEIPYFPLPDIVRNYNFIGCLPLEKRTSGTRAPKKRGIVK</sequence>
<protein>
    <recommendedName>
        <fullName evidence="3">DUF4283 domain-containing protein</fullName>
    </recommendedName>
</protein>